<dbReference type="InterPro" id="IPR000008">
    <property type="entry name" value="C2_dom"/>
</dbReference>
<name>A0A3B3XAV3_9TELE</name>
<accession>A0A3B3XAV3</accession>
<feature type="signal peptide" evidence="8">
    <location>
        <begin position="1"/>
        <end position="24"/>
    </location>
</feature>
<sequence>MLPDSTSALLLLSVLLVHSSVLSCQIGTQTECDAAPFVPGHNLVGEGFDIVTMERKADVIDVKTYLSPNKTCKLCSNPLQNDVLQKVIKNKNMASCLTLYKLHVLSDFHQFGLDVQKVLTSGKLDVGGTRSNTYKFALQRSKEDRYTFSTHSVACSHYGFILSSKPPLSIEFKKQVDLLPSYYSSCTKNKYTKLINTYGTHYFRMVNLGGRLRRLISSRRCLAFLNGLTSSEVTKCTKQQIFYTTMYGTSMILMLRSESKSIWSGTSYHSGLHRHFTEMSGGNGWLGKFSIFKNDSIGYMIWLKSLKEHPDVVSYSLRPLYQLVPNKLQKKAVKAAIEKYLEETAVKKSPKEPRCRGYGPYLSSNCCPLHASRGTLSVTIVRGWDLFGDDLSVTDGYAKMFYGSIQHRTKMIESNNPWWNAEFNLGKVRSADPLIVWDEDPKYDDLLVHCEKYLSPGTHTFTCKGDYGSVEAKYTLTCDPYLTGEKCSAGAYLQHLSGKRQGTHWTGRQSVTGQHRDLL</sequence>
<proteinExistence type="inferred from homology"/>
<dbReference type="InterPro" id="IPR052784">
    <property type="entry name" value="Perforin-1_pore-forming"/>
</dbReference>
<dbReference type="SUPFAM" id="SSF49562">
    <property type="entry name" value="C2 domain (Calcium/lipid-binding domain, CaLB)"/>
    <property type="match status" value="1"/>
</dbReference>
<evidence type="ECO:0000256" key="3">
    <source>
        <dbReference type="ARBA" id="ARBA00009214"/>
    </source>
</evidence>
<evidence type="ECO:0000256" key="1">
    <source>
        <dbReference type="ARBA" id="ARBA00004370"/>
    </source>
</evidence>
<feature type="chain" id="PRO_5017254866" description="MACPF domain-containing protein" evidence="8">
    <location>
        <begin position="25"/>
        <end position="519"/>
    </location>
</feature>
<dbReference type="InterPro" id="IPR020863">
    <property type="entry name" value="MACPF_CS"/>
</dbReference>
<evidence type="ECO:0000256" key="4">
    <source>
        <dbReference type="ARBA" id="ARBA00022525"/>
    </source>
</evidence>
<comment type="similarity">
    <text evidence="3">Belongs to the complement C6/C7/C8/C9 family.</text>
</comment>
<dbReference type="GO" id="GO:0031640">
    <property type="term" value="P:killing of cells of another organism"/>
    <property type="evidence" value="ECO:0007669"/>
    <property type="project" value="UniProtKB-KW"/>
</dbReference>
<protein>
    <recommendedName>
        <fullName evidence="9">MACPF domain-containing protein</fullName>
    </recommendedName>
</protein>
<reference evidence="10" key="1">
    <citation type="submission" date="2025-08" db="UniProtKB">
        <authorList>
            <consortium name="Ensembl"/>
        </authorList>
    </citation>
    <scope>IDENTIFICATION</scope>
</reference>
<organism evidence="10 11">
    <name type="scientific">Poecilia mexicana</name>
    <dbReference type="NCBI Taxonomy" id="48701"/>
    <lineage>
        <taxon>Eukaryota</taxon>
        <taxon>Metazoa</taxon>
        <taxon>Chordata</taxon>
        <taxon>Craniata</taxon>
        <taxon>Vertebrata</taxon>
        <taxon>Euteleostomi</taxon>
        <taxon>Actinopterygii</taxon>
        <taxon>Neopterygii</taxon>
        <taxon>Teleostei</taxon>
        <taxon>Neoteleostei</taxon>
        <taxon>Acanthomorphata</taxon>
        <taxon>Ovalentaria</taxon>
        <taxon>Atherinomorphae</taxon>
        <taxon>Cyprinodontiformes</taxon>
        <taxon>Poeciliidae</taxon>
        <taxon>Poeciliinae</taxon>
        <taxon>Poecilia</taxon>
    </lineage>
</organism>
<dbReference type="GO" id="GO:0005576">
    <property type="term" value="C:extracellular region"/>
    <property type="evidence" value="ECO:0007669"/>
    <property type="project" value="UniProtKB-SubCell"/>
</dbReference>
<dbReference type="Proteomes" id="UP000261480">
    <property type="component" value="Unplaced"/>
</dbReference>
<dbReference type="PROSITE" id="PS00279">
    <property type="entry name" value="MACPF_1"/>
    <property type="match status" value="1"/>
</dbReference>
<evidence type="ECO:0000256" key="7">
    <source>
        <dbReference type="ARBA" id="ARBA00023157"/>
    </source>
</evidence>
<feature type="domain" description="MACPF" evidence="9">
    <location>
        <begin position="28"/>
        <end position="352"/>
    </location>
</feature>
<dbReference type="Ensembl" id="ENSPMET00000019547.1">
    <property type="protein sequence ID" value="ENSPMEP00000012103.1"/>
    <property type="gene ID" value="ENSPMEG00000014285.1"/>
</dbReference>
<dbReference type="GO" id="GO:0001913">
    <property type="term" value="P:T cell mediated cytotoxicity"/>
    <property type="evidence" value="ECO:0007669"/>
    <property type="project" value="TreeGrafter"/>
</dbReference>
<dbReference type="GO" id="GO:0016020">
    <property type="term" value="C:membrane"/>
    <property type="evidence" value="ECO:0007669"/>
    <property type="project" value="UniProtKB-SubCell"/>
</dbReference>
<keyword evidence="5" id="KW-0204">Cytolysis</keyword>
<keyword evidence="6" id="KW-0472">Membrane</keyword>
<dbReference type="InterPro" id="IPR035892">
    <property type="entry name" value="C2_domain_sf"/>
</dbReference>
<dbReference type="PANTHER" id="PTHR46096">
    <property type="entry name" value="PERFORIN-1"/>
    <property type="match status" value="1"/>
</dbReference>
<dbReference type="SMART" id="SM00457">
    <property type="entry name" value="MACPF"/>
    <property type="match status" value="1"/>
</dbReference>
<evidence type="ECO:0000259" key="9">
    <source>
        <dbReference type="PROSITE" id="PS51412"/>
    </source>
</evidence>
<keyword evidence="11" id="KW-1185">Reference proteome</keyword>
<dbReference type="GO" id="GO:0001771">
    <property type="term" value="P:immunological synapse formation"/>
    <property type="evidence" value="ECO:0007669"/>
    <property type="project" value="TreeGrafter"/>
</dbReference>
<evidence type="ECO:0000256" key="2">
    <source>
        <dbReference type="ARBA" id="ARBA00004613"/>
    </source>
</evidence>
<evidence type="ECO:0000313" key="11">
    <source>
        <dbReference type="Proteomes" id="UP000261480"/>
    </source>
</evidence>
<dbReference type="Pfam" id="PF00168">
    <property type="entry name" value="C2"/>
    <property type="match status" value="1"/>
</dbReference>
<evidence type="ECO:0000256" key="6">
    <source>
        <dbReference type="ARBA" id="ARBA00023136"/>
    </source>
</evidence>
<evidence type="ECO:0000313" key="10">
    <source>
        <dbReference type="Ensembl" id="ENSPMEP00000012103.1"/>
    </source>
</evidence>
<dbReference type="InterPro" id="IPR020864">
    <property type="entry name" value="MACPF"/>
</dbReference>
<dbReference type="Pfam" id="PF01823">
    <property type="entry name" value="MACPF"/>
    <property type="match status" value="1"/>
</dbReference>
<dbReference type="AlphaFoldDB" id="A0A3B3XAV3"/>
<keyword evidence="7" id="KW-1015">Disulfide bond</keyword>
<dbReference type="Gene3D" id="2.60.40.150">
    <property type="entry name" value="C2 domain"/>
    <property type="match status" value="1"/>
</dbReference>
<keyword evidence="4" id="KW-0964">Secreted</keyword>
<evidence type="ECO:0000256" key="5">
    <source>
        <dbReference type="ARBA" id="ARBA00022852"/>
    </source>
</evidence>
<reference evidence="10" key="2">
    <citation type="submission" date="2025-09" db="UniProtKB">
        <authorList>
            <consortium name="Ensembl"/>
        </authorList>
    </citation>
    <scope>IDENTIFICATION</scope>
</reference>
<keyword evidence="8" id="KW-0732">Signal</keyword>
<dbReference type="GO" id="GO:0051607">
    <property type="term" value="P:defense response to virus"/>
    <property type="evidence" value="ECO:0007669"/>
    <property type="project" value="TreeGrafter"/>
</dbReference>
<dbReference type="GO" id="GO:0022829">
    <property type="term" value="F:wide pore channel activity"/>
    <property type="evidence" value="ECO:0007669"/>
    <property type="project" value="TreeGrafter"/>
</dbReference>
<dbReference type="PANTHER" id="PTHR46096:SF1">
    <property type="entry name" value="PERFORIN 1.5"/>
    <property type="match status" value="1"/>
</dbReference>
<evidence type="ECO:0000256" key="8">
    <source>
        <dbReference type="SAM" id="SignalP"/>
    </source>
</evidence>
<comment type="subcellular location">
    <subcellularLocation>
        <location evidence="1">Membrane</location>
    </subcellularLocation>
    <subcellularLocation>
        <location evidence="2">Secreted</location>
    </subcellularLocation>
</comment>
<dbReference type="PROSITE" id="PS51412">
    <property type="entry name" value="MACPF_2"/>
    <property type="match status" value="1"/>
</dbReference>